<name>A0A6J6ZFV7_9ZZZZ</name>
<protein>
    <submittedName>
        <fullName evidence="1">Unannotated protein</fullName>
    </submittedName>
</protein>
<dbReference type="EMBL" id="CAFAAY010000083">
    <property type="protein sequence ID" value="CAB4819655.1"/>
    <property type="molecule type" value="Genomic_DNA"/>
</dbReference>
<gene>
    <name evidence="1" type="ORF">UFOPK3124_00974</name>
</gene>
<sequence>MDSERVAHRTASDYASKARELGLLPETKPGVVTIEVPKKKKGK</sequence>
<accession>A0A6J6ZFV7</accession>
<dbReference type="AlphaFoldDB" id="A0A6J6ZFV7"/>
<reference evidence="1" key="1">
    <citation type="submission" date="2020-05" db="EMBL/GenBank/DDBJ databases">
        <authorList>
            <person name="Chiriac C."/>
            <person name="Salcher M."/>
            <person name="Ghai R."/>
            <person name="Kavagutti S V."/>
        </authorList>
    </citation>
    <scope>NUCLEOTIDE SEQUENCE</scope>
</reference>
<organism evidence="1">
    <name type="scientific">freshwater metagenome</name>
    <dbReference type="NCBI Taxonomy" id="449393"/>
    <lineage>
        <taxon>unclassified sequences</taxon>
        <taxon>metagenomes</taxon>
        <taxon>ecological metagenomes</taxon>
    </lineage>
</organism>
<evidence type="ECO:0000313" key="1">
    <source>
        <dbReference type="EMBL" id="CAB4819655.1"/>
    </source>
</evidence>
<proteinExistence type="predicted"/>